<dbReference type="InterPro" id="IPR004378">
    <property type="entry name" value="F420H2_quin_Rdtase"/>
</dbReference>
<dbReference type="PANTHER" id="PTHR39428:SF1">
    <property type="entry name" value="F420H(2)-DEPENDENT QUINONE REDUCTASE RV1261C"/>
    <property type="match status" value="1"/>
</dbReference>
<dbReference type="AlphaFoldDB" id="A0A1R0KKW7"/>
<evidence type="ECO:0000313" key="3">
    <source>
        <dbReference type="EMBL" id="OLZ47301.1"/>
    </source>
</evidence>
<dbReference type="PANTHER" id="PTHR39428">
    <property type="entry name" value="F420H(2)-DEPENDENT QUINONE REDUCTASE RV1261C"/>
    <property type="match status" value="1"/>
</dbReference>
<sequence>MTDQSTTEAVTGWNERIIAEVRANAGYAAWSSDDEFAAGRPVPPRIPGFDEQGMPLILVRHIGAKTGHERISPLFYQPVGDGWAVFGTYGGSPRHPVWYRNLMANPRTTVEVGTEEVPVVARLAQGAERERIWAEQVALVPKFAEFEAASGRQVPVVVLERASTGN</sequence>
<comment type="caution">
    <text evidence="3">The sequence shown here is derived from an EMBL/GenBank/DDBJ whole genome shotgun (WGS) entry which is preliminary data.</text>
</comment>
<dbReference type="Gene3D" id="2.30.110.10">
    <property type="entry name" value="Electron Transport, Fmn-binding Protein, Chain A"/>
    <property type="match status" value="1"/>
</dbReference>
<dbReference type="STRING" id="76021.BS329_25535"/>
<protein>
    <recommendedName>
        <fullName evidence="5">Nitroreductase</fullName>
    </recommendedName>
</protein>
<keyword evidence="4" id="KW-1185">Reference proteome</keyword>
<dbReference type="RefSeq" id="WP_076163805.1">
    <property type="nucleotide sequence ID" value="NZ_JBEZVB010000003.1"/>
</dbReference>
<evidence type="ECO:0000256" key="1">
    <source>
        <dbReference type="ARBA" id="ARBA00008710"/>
    </source>
</evidence>
<comment type="similarity">
    <text evidence="1">Belongs to the F420H(2)-dependent quinone reductase family.</text>
</comment>
<evidence type="ECO:0000256" key="2">
    <source>
        <dbReference type="ARBA" id="ARBA00049106"/>
    </source>
</evidence>
<dbReference type="GO" id="GO:0016491">
    <property type="term" value="F:oxidoreductase activity"/>
    <property type="evidence" value="ECO:0007669"/>
    <property type="project" value="InterPro"/>
</dbReference>
<dbReference type="SUPFAM" id="SSF50475">
    <property type="entry name" value="FMN-binding split barrel"/>
    <property type="match status" value="1"/>
</dbReference>
<dbReference type="EMBL" id="MQUQ01000015">
    <property type="protein sequence ID" value="OLZ47301.1"/>
    <property type="molecule type" value="Genomic_DNA"/>
</dbReference>
<proteinExistence type="inferred from homology"/>
<evidence type="ECO:0000313" key="4">
    <source>
        <dbReference type="Proteomes" id="UP000187486"/>
    </source>
</evidence>
<dbReference type="NCBIfam" id="TIGR00026">
    <property type="entry name" value="hi_GC_TIGR00026"/>
    <property type="match status" value="1"/>
</dbReference>
<reference evidence="3 4" key="1">
    <citation type="submission" date="2016-01" db="EMBL/GenBank/DDBJ databases">
        <title>Amycolatopsis coloradensis genome sequencing and assembly.</title>
        <authorList>
            <person name="Mayilraj S."/>
        </authorList>
    </citation>
    <scope>NUCLEOTIDE SEQUENCE [LARGE SCALE GENOMIC DNA]</scope>
    <source>
        <strain evidence="3 4">DSM 44225</strain>
    </source>
</reference>
<evidence type="ECO:0008006" key="5">
    <source>
        <dbReference type="Google" id="ProtNLM"/>
    </source>
</evidence>
<organism evidence="3 4">
    <name type="scientific">Amycolatopsis coloradensis</name>
    <dbReference type="NCBI Taxonomy" id="76021"/>
    <lineage>
        <taxon>Bacteria</taxon>
        <taxon>Bacillati</taxon>
        <taxon>Actinomycetota</taxon>
        <taxon>Actinomycetes</taxon>
        <taxon>Pseudonocardiales</taxon>
        <taxon>Pseudonocardiaceae</taxon>
        <taxon>Amycolatopsis</taxon>
    </lineage>
</organism>
<gene>
    <name evidence="3" type="ORF">BS329_25535</name>
</gene>
<name>A0A1R0KKW7_9PSEU</name>
<dbReference type="GO" id="GO:0070967">
    <property type="term" value="F:coenzyme F420 binding"/>
    <property type="evidence" value="ECO:0007669"/>
    <property type="project" value="TreeGrafter"/>
</dbReference>
<dbReference type="Pfam" id="PF04075">
    <property type="entry name" value="F420H2_quin_red"/>
    <property type="match status" value="1"/>
</dbReference>
<accession>A0A1R0KKW7</accession>
<dbReference type="Proteomes" id="UP000187486">
    <property type="component" value="Unassembled WGS sequence"/>
</dbReference>
<comment type="catalytic activity">
    <reaction evidence="2">
        <text>oxidized coenzyme F420-(gamma-L-Glu)(n) + a quinol + H(+) = reduced coenzyme F420-(gamma-L-Glu)(n) + a quinone</text>
        <dbReference type="Rhea" id="RHEA:39663"/>
        <dbReference type="Rhea" id="RHEA-COMP:12939"/>
        <dbReference type="Rhea" id="RHEA-COMP:14378"/>
        <dbReference type="ChEBI" id="CHEBI:15378"/>
        <dbReference type="ChEBI" id="CHEBI:24646"/>
        <dbReference type="ChEBI" id="CHEBI:132124"/>
        <dbReference type="ChEBI" id="CHEBI:133980"/>
        <dbReference type="ChEBI" id="CHEBI:139511"/>
    </reaction>
</comment>
<dbReference type="OrthoDB" id="8225825at2"/>
<dbReference type="GO" id="GO:0005886">
    <property type="term" value="C:plasma membrane"/>
    <property type="evidence" value="ECO:0007669"/>
    <property type="project" value="TreeGrafter"/>
</dbReference>
<dbReference type="InterPro" id="IPR012349">
    <property type="entry name" value="Split_barrel_FMN-bd"/>
</dbReference>